<proteinExistence type="predicted"/>
<name>A0AA39YPV2_9PEZI</name>
<accession>A0AA39YPV2</accession>
<sequence>MWGAGTPALHASMPALSFTLWTAGGKANSRAVSAVAGPGTSPQSAADDDRCGERLRSPVGRHPLGAVAPHWIGRLNQVTRGTEPLQPAAVSGLWWVKKSLSAGQGLFFCLEGGGFSASPRHWHRRRGRLLLIPLPVACFETTGPNGGGKEREAGKSRNWWGKNQMGGKEWVGPFFCFVLRWSRPLRPLATDRERCPGLPHSSPMSQAPYPF</sequence>
<evidence type="ECO:0000256" key="1">
    <source>
        <dbReference type="SAM" id="MobiDB-lite"/>
    </source>
</evidence>
<comment type="caution">
    <text evidence="2">The sequence shown here is derived from an EMBL/GenBank/DDBJ whole genome shotgun (WGS) entry which is preliminary data.</text>
</comment>
<gene>
    <name evidence="2" type="ORF">B0T16DRAFT_38757</name>
</gene>
<feature type="region of interest" description="Disordered" evidence="1">
    <location>
        <begin position="32"/>
        <end position="51"/>
    </location>
</feature>
<protein>
    <submittedName>
        <fullName evidence="2">Uncharacterized protein</fullName>
    </submittedName>
</protein>
<keyword evidence="3" id="KW-1185">Reference proteome</keyword>
<evidence type="ECO:0000313" key="2">
    <source>
        <dbReference type="EMBL" id="KAK0656493.1"/>
    </source>
</evidence>
<dbReference type="EMBL" id="JAULSV010000001">
    <property type="protein sequence ID" value="KAK0656493.1"/>
    <property type="molecule type" value="Genomic_DNA"/>
</dbReference>
<organism evidence="2 3">
    <name type="scientific">Cercophora newfieldiana</name>
    <dbReference type="NCBI Taxonomy" id="92897"/>
    <lineage>
        <taxon>Eukaryota</taxon>
        <taxon>Fungi</taxon>
        <taxon>Dikarya</taxon>
        <taxon>Ascomycota</taxon>
        <taxon>Pezizomycotina</taxon>
        <taxon>Sordariomycetes</taxon>
        <taxon>Sordariomycetidae</taxon>
        <taxon>Sordariales</taxon>
        <taxon>Lasiosphaeriaceae</taxon>
        <taxon>Cercophora</taxon>
    </lineage>
</organism>
<feature type="region of interest" description="Disordered" evidence="1">
    <location>
        <begin position="192"/>
        <end position="211"/>
    </location>
</feature>
<dbReference type="Proteomes" id="UP001174936">
    <property type="component" value="Unassembled WGS sequence"/>
</dbReference>
<reference evidence="2" key="1">
    <citation type="submission" date="2023-06" db="EMBL/GenBank/DDBJ databases">
        <title>Genome-scale phylogeny and comparative genomics of the fungal order Sordariales.</title>
        <authorList>
            <consortium name="Lawrence Berkeley National Laboratory"/>
            <person name="Hensen N."/>
            <person name="Bonometti L."/>
            <person name="Westerberg I."/>
            <person name="Brannstrom I.O."/>
            <person name="Guillou S."/>
            <person name="Cros-Aarteil S."/>
            <person name="Calhoun S."/>
            <person name="Haridas S."/>
            <person name="Kuo A."/>
            <person name="Mondo S."/>
            <person name="Pangilinan J."/>
            <person name="Riley R."/>
            <person name="Labutti K."/>
            <person name="Andreopoulos B."/>
            <person name="Lipzen A."/>
            <person name="Chen C."/>
            <person name="Yanf M."/>
            <person name="Daum C."/>
            <person name="Ng V."/>
            <person name="Clum A."/>
            <person name="Steindorff A."/>
            <person name="Ohm R."/>
            <person name="Martin F."/>
            <person name="Silar P."/>
            <person name="Natvig D."/>
            <person name="Lalanne C."/>
            <person name="Gautier V."/>
            <person name="Ament-Velasquez S.L."/>
            <person name="Kruys A."/>
            <person name="Hutchinson M.I."/>
            <person name="Powell A.J."/>
            <person name="Barry K."/>
            <person name="Miller A.N."/>
            <person name="Grigoriev I.V."/>
            <person name="Debuchy R."/>
            <person name="Gladieux P."/>
            <person name="Thoren M.H."/>
            <person name="Johannesson H."/>
        </authorList>
    </citation>
    <scope>NUCLEOTIDE SEQUENCE</scope>
    <source>
        <strain evidence="2">SMH2532-1</strain>
    </source>
</reference>
<evidence type="ECO:0000313" key="3">
    <source>
        <dbReference type="Proteomes" id="UP001174936"/>
    </source>
</evidence>
<dbReference type="AlphaFoldDB" id="A0AA39YPV2"/>